<dbReference type="InterPro" id="IPR029058">
    <property type="entry name" value="AB_hydrolase_fold"/>
</dbReference>
<keyword evidence="4" id="KW-1185">Reference proteome</keyword>
<dbReference type="InterPro" id="IPR000073">
    <property type="entry name" value="AB_hydrolase_1"/>
</dbReference>
<name>A0A545TMX9_9PROT</name>
<organism evidence="3 4">
    <name type="scientific">Denitrobaculum tricleocarpae</name>
    <dbReference type="NCBI Taxonomy" id="2591009"/>
    <lineage>
        <taxon>Bacteria</taxon>
        <taxon>Pseudomonadati</taxon>
        <taxon>Pseudomonadota</taxon>
        <taxon>Alphaproteobacteria</taxon>
        <taxon>Rhodospirillales</taxon>
        <taxon>Rhodospirillaceae</taxon>
        <taxon>Denitrobaculum</taxon>
    </lineage>
</organism>
<accession>A0A545TMX9</accession>
<protein>
    <submittedName>
        <fullName evidence="3">Haloalkane dehalogenase</fullName>
        <ecNumber evidence="3">3.8.1.5</ecNumber>
    </submittedName>
</protein>
<dbReference type="EC" id="3.8.1.5" evidence="3"/>
<evidence type="ECO:0000313" key="3">
    <source>
        <dbReference type="EMBL" id="TQV78564.1"/>
    </source>
</evidence>
<evidence type="ECO:0000313" key="4">
    <source>
        <dbReference type="Proteomes" id="UP000315252"/>
    </source>
</evidence>
<dbReference type="EMBL" id="VHSH01000006">
    <property type="protein sequence ID" value="TQV78564.1"/>
    <property type="molecule type" value="Genomic_DNA"/>
</dbReference>
<dbReference type="Proteomes" id="UP000315252">
    <property type="component" value="Unassembled WGS sequence"/>
</dbReference>
<dbReference type="AlphaFoldDB" id="A0A545TMX9"/>
<sequence>MTQFPKNALPRKKLRTVLGKKMAYVEVGEGDPIVFLHGVPTSSYLWRNVMSHLEGKGRLIAPDLIGMGDSEKLDNTADGSYSIPEHSRYLFALLEELDVKENVTFVLHDWGSGLGFHWAERNRGAVKQMAFMEAIPSTFPTWDDFPEAIREVIGKLRSPEGDKMALEENFFIETLLPAAILRDLTEEEHAVYRKPYLSAGEDRRPTLAGPRQLSIEGSPADTTAIIEAYGEYLSKSEDLPKLFINAEPGAFLVGYARDFVRTWPNLTEVTVAGAHFIQEDSPDEIGKAIADWMR</sequence>
<dbReference type="OrthoDB" id="9804723at2"/>
<dbReference type="GO" id="GO:0018786">
    <property type="term" value="F:haloalkane dehalogenase activity"/>
    <property type="evidence" value="ECO:0007669"/>
    <property type="project" value="UniProtKB-EC"/>
</dbReference>
<feature type="domain" description="AB hydrolase-1" evidence="2">
    <location>
        <begin position="32"/>
        <end position="282"/>
    </location>
</feature>
<comment type="caution">
    <text evidence="3">The sequence shown here is derived from an EMBL/GenBank/DDBJ whole genome shotgun (WGS) entry which is preliminary data.</text>
</comment>
<keyword evidence="1 3" id="KW-0378">Hydrolase</keyword>
<gene>
    <name evidence="3" type="ORF">FKG95_18575</name>
</gene>
<dbReference type="Gene3D" id="3.40.50.1820">
    <property type="entry name" value="alpha/beta hydrolase"/>
    <property type="match status" value="1"/>
</dbReference>
<reference evidence="3 4" key="1">
    <citation type="submission" date="2019-06" db="EMBL/GenBank/DDBJ databases">
        <title>Whole genome sequence for Rhodospirillaceae sp. R148.</title>
        <authorList>
            <person name="Wang G."/>
        </authorList>
    </citation>
    <scope>NUCLEOTIDE SEQUENCE [LARGE SCALE GENOMIC DNA]</scope>
    <source>
        <strain evidence="3 4">R148</strain>
    </source>
</reference>
<dbReference type="InterPro" id="IPR000639">
    <property type="entry name" value="Epox_hydrolase-like"/>
</dbReference>
<dbReference type="RefSeq" id="WP_142897897.1">
    <property type="nucleotide sequence ID" value="NZ_ML660057.1"/>
</dbReference>
<dbReference type="PANTHER" id="PTHR43329">
    <property type="entry name" value="EPOXIDE HYDROLASE"/>
    <property type="match status" value="1"/>
</dbReference>
<dbReference type="Pfam" id="PF00561">
    <property type="entry name" value="Abhydrolase_1"/>
    <property type="match status" value="1"/>
</dbReference>
<dbReference type="NCBIfam" id="NF002938">
    <property type="entry name" value="PRK03592.1"/>
    <property type="match status" value="1"/>
</dbReference>
<dbReference type="SUPFAM" id="SSF53474">
    <property type="entry name" value="alpha/beta-Hydrolases"/>
    <property type="match status" value="1"/>
</dbReference>
<proteinExistence type="predicted"/>
<evidence type="ECO:0000259" key="2">
    <source>
        <dbReference type="Pfam" id="PF00561"/>
    </source>
</evidence>
<dbReference type="PRINTS" id="PR00412">
    <property type="entry name" value="EPOXHYDRLASE"/>
</dbReference>
<evidence type="ECO:0000256" key="1">
    <source>
        <dbReference type="ARBA" id="ARBA00022801"/>
    </source>
</evidence>